<feature type="domain" description="DUF155" evidence="3">
    <location>
        <begin position="105"/>
        <end position="274"/>
    </location>
</feature>
<evidence type="ECO:0000313" key="4">
    <source>
        <dbReference type="EMBL" id="OQS54390.1"/>
    </source>
</evidence>
<dbReference type="STRING" id="646526.A0A1W0E575"/>
<accession>A0A1W0E575</accession>
<sequence>MSQFQNNTQRIKLSDLESTSATGRKASRIELRLLRDAYNLSTNDAPKNNEKSLPSTDLKRCTAYCTADSYDLKKLYKLFKSNEKCQKVQMFFGECLYAKIDDSDIFFLEYGVVVTWGLEEKNEHILLKLVKNSENHSYDFKTVEVESFEYGIASDSQIVNDKIFIKEDYYITKMVISTAIAQSVKLDYFEELVDVTIDLVKDFPEEYEKEGNIGKTRKDLFQIMGKLHKLSFNLNLASNILDEPELIWHFDAYSPMYETCLKYLDIVSRADILNKRCEIIHGILEILSTNITTHNSETLEKRMTLILAVSAGFGFCQCILLVLLVIKLWK</sequence>
<gene>
    <name evidence="4" type="primary">RMD1</name>
    <name evidence="4" type="ORF">EHP00_1082</name>
</gene>
<keyword evidence="2" id="KW-0812">Transmembrane</keyword>
<reference evidence="4 5" key="1">
    <citation type="journal article" date="2017" name="Environ. Microbiol.">
        <title>Decay of the glycolytic pathway and adaptation to intranuclear parasitism within Enterocytozoonidae microsporidia.</title>
        <authorList>
            <person name="Wiredu Boakye D."/>
            <person name="Jaroenlak P."/>
            <person name="Prachumwat A."/>
            <person name="Williams T.A."/>
            <person name="Bateman K.S."/>
            <person name="Itsathitphaisarn O."/>
            <person name="Sritunyalucksana K."/>
            <person name="Paszkiewicz K.H."/>
            <person name="Moore K.A."/>
            <person name="Stentiford G.D."/>
            <person name="Williams B.A."/>
        </authorList>
    </citation>
    <scope>NUCLEOTIDE SEQUENCE [LARGE SCALE GENOMIC DNA]</scope>
    <source>
        <strain evidence="4 5">TH1</strain>
    </source>
</reference>
<evidence type="ECO:0000256" key="1">
    <source>
        <dbReference type="ARBA" id="ARBA00008306"/>
    </source>
</evidence>
<dbReference type="AlphaFoldDB" id="A0A1W0E575"/>
<comment type="similarity">
    <text evidence="1">Belongs to the RMD1/sif2 family.</text>
</comment>
<dbReference type="Pfam" id="PF02582">
    <property type="entry name" value="DUF155"/>
    <property type="match status" value="1"/>
</dbReference>
<keyword evidence="2" id="KW-1133">Transmembrane helix</keyword>
<dbReference type="InterPro" id="IPR003734">
    <property type="entry name" value="DUF155"/>
</dbReference>
<dbReference type="Proteomes" id="UP000192758">
    <property type="component" value="Unassembled WGS sequence"/>
</dbReference>
<keyword evidence="5" id="KW-1185">Reference proteome</keyword>
<dbReference type="InterPro" id="IPR051624">
    <property type="entry name" value="RMD1/Sad1-interacting"/>
</dbReference>
<evidence type="ECO:0000259" key="3">
    <source>
        <dbReference type="Pfam" id="PF02582"/>
    </source>
</evidence>
<evidence type="ECO:0000313" key="5">
    <source>
        <dbReference type="Proteomes" id="UP000192758"/>
    </source>
</evidence>
<organism evidence="4 5">
    <name type="scientific">Ecytonucleospora hepatopenaei</name>
    <dbReference type="NCBI Taxonomy" id="646526"/>
    <lineage>
        <taxon>Eukaryota</taxon>
        <taxon>Fungi</taxon>
        <taxon>Fungi incertae sedis</taxon>
        <taxon>Microsporidia</taxon>
        <taxon>Enterocytozoonidae</taxon>
        <taxon>Ecytonucleospora</taxon>
    </lineage>
</organism>
<dbReference type="PANTHER" id="PTHR16255">
    <property type="entry name" value="REQUIRED FOR MEIOTIC NUCLEAR DIVISION PROTEIN 1 HOMOLOG"/>
    <property type="match status" value="1"/>
</dbReference>
<dbReference type="PANTHER" id="PTHR16255:SF1">
    <property type="entry name" value="REQUIRED FOR MEIOTIC NUCLEAR DIVISION PROTEIN 1 HOMOLOG"/>
    <property type="match status" value="1"/>
</dbReference>
<name>A0A1W0E575_9MICR</name>
<dbReference type="EMBL" id="MNPJ01000020">
    <property type="protein sequence ID" value="OQS54390.1"/>
    <property type="molecule type" value="Genomic_DNA"/>
</dbReference>
<dbReference type="GO" id="GO:0005739">
    <property type="term" value="C:mitochondrion"/>
    <property type="evidence" value="ECO:0007669"/>
    <property type="project" value="UniProtKB-ARBA"/>
</dbReference>
<feature type="transmembrane region" description="Helical" evidence="2">
    <location>
        <begin position="305"/>
        <end position="326"/>
    </location>
</feature>
<dbReference type="VEuPathDB" id="MicrosporidiaDB:EHP00_1082"/>
<evidence type="ECO:0000256" key="2">
    <source>
        <dbReference type="SAM" id="Phobius"/>
    </source>
</evidence>
<dbReference type="OrthoDB" id="18302at2759"/>
<comment type="caution">
    <text evidence="4">The sequence shown here is derived from an EMBL/GenBank/DDBJ whole genome shotgun (WGS) entry which is preliminary data.</text>
</comment>
<keyword evidence="2" id="KW-0472">Membrane</keyword>
<proteinExistence type="inferred from homology"/>
<protein>
    <submittedName>
        <fullName evidence="4">RMD1</fullName>
    </submittedName>
</protein>